<organism evidence="3 4">
    <name type="scientific">Mytilus coruscus</name>
    <name type="common">Sea mussel</name>
    <dbReference type="NCBI Taxonomy" id="42192"/>
    <lineage>
        <taxon>Eukaryota</taxon>
        <taxon>Metazoa</taxon>
        <taxon>Spiralia</taxon>
        <taxon>Lophotrochozoa</taxon>
        <taxon>Mollusca</taxon>
        <taxon>Bivalvia</taxon>
        <taxon>Autobranchia</taxon>
        <taxon>Pteriomorphia</taxon>
        <taxon>Mytilida</taxon>
        <taxon>Mytiloidea</taxon>
        <taxon>Mytilidae</taxon>
        <taxon>Mytilinae</taxon>
        <taxon>Mytilus</taxon>
    </lineage>
</organism>
<feature type="transmembrane region" description="Helical" evidence="1">
    <location>
        <begin position="135"/>
        <end position="156"/>
    </location>
</feature>
<sequence length="212" mass="23458">MVWILVKSLLIIFTTIQVRGLPPGPGVCEKTQRVQQGMINTTVIVKHCCNNYYQIDERCVECPIGHISKGGNCTKCVDERYGSKCAGKCRCNSTERCDNVKGCIPVNAGDEITTYKTVMVLNAGGQTAGNGNSNVVIYVICVAAGSVLIVICGIFVKNREAVCRRKPTTIAMENATRKRKEPELSFEKKTKKKKESMYADINEKYMINFDGE</sequence>
<dbReference type="AlphaFoldDB" id="A0A6J7ZV70"/>
<evidence type="ECO:0000313" key="4">
    <source>
        <dbReference type="Proteomes" id="UP000507470"/>
    </source>
</evidence>
<feature type="chain" id="PRO_5036388681" description="MEGF10_11" evidence="2">
    <location>
        <begin position="21"/>
        <end position="212"/>
    </location>
</feature>
<feature type="signal peptide" evidence="2">
    <location>
        <begin position="1"/>
        <end position="20"/>
    </location>
</feature>
<keyword evidence="1" id="KW-0472">Membrane</keyword>
<accession>A0A6J7ZV70</accession>
<dbReference type="Proteomes" id="UP000507470">
    <property type="component" value="Unassembled WGS sequence"/>
</dbReference>
<keyword evidence="1" id="KW-1133">Transmembrane helix</keyword>
<proteinExistence type="predicted"/>
<name>A0A6J7ZV70_MYTCO</name>
<keyword evidence="4" id="KW-1185">Reference proteome</keyword>
<keyword evidence="1" id="KW-0812">Transmembrane</keyword>
<evidence type="ECO:0000313" key="3">
    <source>
        <dbReference type="EMBL" id="CAC5355620.1"/>
    </source>
</evidence>
<reference evidence="3 4" key="1">
    <citation type="submission" date="2020-06" db="EMBL/GenBank/DDBJ databases">
        <authorList>
            <person name="Li R."/>
            <person name="Bekaert M."/>
        </authorList>
    </citation>
    <scope>NUCLEOTIDE SEQUENCE [LARGE SCALE GENOMIC DNA]</scope>
    <source>
        <strain evidence="4">wild</strain>
        <strain evidence="3">Wild</strain>
    </source>
</reference>
<keyword evidence="2" id="KW-0732">Signal</keyword>
<dbReference type="OrthoDB" id="6082797at2759"/>
<evidence type="ECO:0000256" key="2">
    <source>
        <dbReference type="SAM" id="SignalP"/>
    </source>
</evidence>
<dbReference type="EMBL" id="CACVKT020000069">
    <property type="protein sequence ID" value="CAC5355620.1"/>
    <property type="molecule type" value="Genomic_DNA"/>
</dbReference>
<evidence type="ECO:0008006" key="5">
    <source>
        <dbReference type="Google" id="ProtNLM"/>
    </source>
</evidence>
<protein>
    <recommendedName>
        <fullName evidence="5">MEGF10_11</fullName>
    </recommendedName>
</protein>
<dbReference type="EMBL" id="CACVKT020000069">
    <property type="protein sequence ID" value="CAC5355618.1"/>
    <property type="molecule type" value="Genomic_DNA"/>
</dbReference>
<evidence type="ECO:0000256" key="1">
    <source>
        <dbReference type="SAM" id="Phobius"/>
    </source>
</evidence>
<gene>
    <name evidence="3" type="ORF">MCOR_244</name>
</gene>